<dbReference type="Pfam" id="PF01521">
    <property type="entry name" value="Fe-S_biosyn"/>
    <property type="match status" value="1"/>
</dbReference>
<keyword evidence="4" id="KW-1185">Reference proteome</keyword>
<organism evidence="3 4">
    <name type="scientific">Neorickettsia findlayensis</name>
    <dbReference type="NCBI Taxonomy" id="2686014"/>
    <lineage>
        <taxon>Bacteria</taxon>
        <taxon>Pseudomonadati</taxon>
        <taxon>Pseudomonadota</taxon>
        <taxon>Alphaproteobacteria</taxon>
        <taxon>Rickettsiales</taxon>
        <taxon>Anaplasmataceae</taxon>
        <taxon>Neorickettsia</taxon>
    </lineage>
</organism>
<dbReference type="GO" id="GO:0016226">
    <property type="term" value="P:iron-sulfur cluster assembly"/>
    <property type="evidence" value="ECO:0007669"/>
    <property type="project" value="InterPro"/>
</dbReference>
<dbReference type="Gene3D" id="2.60.300.12">
    <property type="entry name" value="HesB-like domain"/>
    <property type="match status" value="1"/>
</dbReference>
<sequence>MNSTGPPITVSTLAFQKFVELIDERKRKGKSTLGIRIKLLSKGCGGNEYGMEYVEEATLCDEVVELVQEPGGKVVLFVDPKTMLRIIGTQIEYEETKFKSGFVFKNPKEKGRCGCGKSFYY</sequence>
<feature type="domain" description="Core" evidence="2">
    <location>
        <begin position="8"/>
        <end position="117"/>
    </location>
</feature>
<dbReference type="PANTHER" id="PTHR10072">
    <property type="entry name" value="IRON-SULFUR CLUSTER ASSEMBLY PROTEIN"/>
    <property type="match status" value="1"/>
</dbReference>
<dbReference type="AlphaFoldDB" id="A0A6P1G9F5"/>
<comment type="similarity">
    <text evidence="1">Belongs to the HesB/IscA family.</text>
</comment>
<dbReference type="GO" id="GO:0005737">
    <property type="term" value="C:cytoplasm"/>
    <property type="evidence" value="ECO:0007669"/>
    <property type="project" value="TreeGrafter"/>
</dbReference>
<dbReference type="PANTHER" id="PTHR10072:SF41">
    <property type="entry name" value="IRON-SULFUR CLUSTER ASSEMBLY 1 HOMOLOG, MITOCHONDRIAL"/>
    <property type="match status" value="1"/>
</dbReference>
<dbReference type="InterPro" id="IPR017870">
    <property type="entry name" value="FeS_cluster_insertion_CS"/>
</dbReference>
<dbReference type="Proteomes" id="UP000464912">
    <property type="component" value="Chromosome"/>
</dbReference>
<evidence type="ECO:0000313" key="4">
    <source>
        <dbReference type="Proteomes" id="UP000464912"/>
    </source>
</evidence>
<dbReference type="SUPFAM" id="SSF89360">
    <property type="entry name" value="HesB-like domain"/>
    <property type="match status" value="1"/>
</dbReference>
<reference evidence="3 4" key="2">
    <citation type="journal article" date="2020" name="MBio">
        <title>Isolation and Molecular Analysis of a Novel Neorickettsia Species That Causes Potomac Horse Fever.</title>
        <authorList>
            <person name="Teymournejad O."/>
            <person name="Lin M."/>
            <person name="Bekebrede H."/>
            <person name="Kamr A."/>
            <person name="Toribio R.E."/>
            <person name="Arroyo L.G."/>
            <person name="Baird J.D."/>
            <person name="Rikihisa Y."/>
        </authorList>
    </citation>
    <scope>NUCLEOTIDE SEQUENCE [LARGE SCALE GENOMIC DNA]</scope>
    <source>
        <strain evidence="3 4">Fin17</strain>
    </source>
</reference>
<dbReference type="KEGG" id="nef:GP480_01210"/>
<dbReference type="RefSeq" id="WP_160095128.1">
    <property type="nucleotide sequence ID" value="NZ_CP047224.1"/>
</dbReference>
<proteinExistence type="inferred from homology"/>
<evidence type="ECO:0000259" key="2">
    <source>
        <dbReference type="Pfam" id="PF01521"/>
    </source>
</evidence>
<dbReference type="GO" id="GO:0051537">
    <property type="term" value="F:2 iron, 2 sulfur cluster binding"/>
    <property type="evidence" value="ECO:0007669"/>
    <property type="project" value="TreeGrafter"/>
</dbReference>
<dbReference type="InterPro" id="IPR050322">
    <property type="entry name" value="Fe-S_cluster_asmbl/transfer"/>
</dbReference>
<dbReference type="EMBL" id="CP047224">
    <property type="protein sequence ID" value="QHD65077.1"/>
    <property type="molecule type" value="Genomic_DNA"/>
</dbReference>
<dbReference type="InterPro" id="IPR035903">
    <property type="entry name" value="HesB-like_dom_sf"/>
</dbReference>
<name>A0A6P1G9F5_9RICK</name>
<accession>A0A6P1G9F5</accession>
<dbReference type="InterPro" id="IPR016092">
    <property type="entry name" value="ATAP"/>
</dbReference>
<dbReference type="PROSITE" id="PS01152">
    <property type="entry name" value="HESB"/>
    <property type="match status" value="1"/>
</dbReference>
<protein>
    <submittedName>
        <fullName evidence="3">Iron-sulfur cluster assembly accessory protein</fullName>
    </submittedName>
</protein>
<dbReference type="InterPro" id="IPR000361">
    <property type="entry name" value="ATAP_core_dom"/>
</dbReference>
<evidence type="ECO:0000313" key="3">
    <source>
        <dbReference type="EMBL" id="QHD65077.1"/>
    </source>
</evidence>
<gene>
    <name evidence="3" type="ORF">GP480_01210</name>
</gene>
<reference evidence="3 4" key="1">
    <citation type="journal article" date="2020" name="MBio">
        <title>Erratum for Teymournejad et al., 'Isolation and Molecular Analysis of a Novel Neorickettsia Species That Causes Potomac Horse Fever'.</title>
        <authorList>
            <person name="Teymournejad O."/>
            <person name="Lin M."/>
            <person name="Bekebrede H."/>
            <person name="Kamr A."/>
            <person name="Toribio R.E."/>
            <person name="Arroyo L.G."/>
            <person name="Baird J.D."/>
            <person name="Rikihisa Y."/>
        </authorList>
    </citation>
    <scope>NUCLEOTIDE SEQUENCE [LARGE SCALE GENOMIC DNA]</scope>
    <source>
        <strain evidence="3 4">Fin17</strain>
    </source>
</reference>
<dbReference type="NCBIfam" id="TIGR00049">
    <property type="entry name" value="iron-sulfur cluster assembly accessory protein"/>
    <property type="match status" value="1"/>
</dbReference>
<evidence type="ECO:0000256" key="1">
    <source>
        <dbReference type="ARBA" id="ARBA00006718"/>
    </source>
</evidence>